<keyword evidence="1" id="KW-1185">Reference proteome</keyword>
<sequence length="42" mass="4944">MHLMKPPLSYNLSRLVDRIHFNDLNLNITKFYCYGSNDQAIS</sequence>
<name>A0A914RBV0_PAREQ</name>
<proteinExistence type="predicted"/>
<dbReference type="AlphaFoldDB" id="A0A914RBV0"/>
<dbReference type="WBParaSite" id="PEQ_0000396801-mRNA-1">
    <property type="protein sequence ID" value="PEQ_0000396801-mRNA-1"/>
    <property type="gene ID" value="PEQ_0000396801"/>
</dbReference>
<accession>A0A914RBV0</accession>
<evidence type="ECO:0000313" key="2">
    <source>
        <dbReference type="WBParaSite" id="PEQ_0000396801-mRNA-1"/>
    </source>
</evidence>
<dbReference type="Proteomes" id="UP000887564">
    <property type="component" value="Unplaced"/>
</dbReference>
<organism evidence="1 2">
    <name type="scientific">Parascaris equorum</name>
    <name type="common">Equine roundworm</name>
    <dbReference type="NCBI Taxonomy" id="6256"/>
    <lineage>
        <taxon>Eukaryota</taxon>
        <taxon>Metazoa</taxon>
        <taxon>Ecdysozoa</taxon>
        <taxon>Nematoda</taxon>
        <taxon>Chromadorea</taxon>
        <taxon>Rhabditida</taxon>
        <taxon>Spirurina</taxon>
        <taxon>Ascaridomorpha</taxon>
        <taxon>Ascaridoidea</taxon>
        <taxon>Ascarididae</taxon>
        <taxon>Parascaris</taxon>
    </lineage>
</organism>
<evidence type="ECO:0000313" key="1">
    <source>
        <dbReference type="Proteomes" id="UP000887564"/>
    </source>
</evidence>
<reference evidence="2" key="1">
    <citation type="submission" date="2022-11" db="UniProtKB">
        <authorList>
            <consortium name="WormBaseParasite"/>
        </authorList>
    </citation>
    <scope>IDENTIFICATION</scope>
</reference>
<protein>
    <submittedName>
        <fullName evidence="2">Uncharacterized protein</fullName>
    </submittedName>
</protein>